<evidence type="ECO:0000256" key="1">
    <source>
        <dbReference type="SAM" id="SignalP"/>
    </source>
</evidence>
<keyword evidence="1" id="KW-0732">Signal</keyword>
<dbReference type="AlphaFoldDB" id="A0A854Q852"/>
<feature type="chain" id="PRO_5032429258" evidence="1">
    <location>
        <begin position="21"/>
        <end position="107"/>
    </location>
</feature>
<dbReference type="EMBL" id="AMKT01000101">
    <property type="protein sequence ID" value="OXG10692.1"/>
    <property type="molecule type" value="Genomic_DNA"/>
</dbReference>
<dbReference type="Proteomes" id="UP000199727">
    <property type="component" value="Unassembled WGS sequence"/>
</dbReference>
<evidence type="ECO:0000313" key="3">
    <source>
        <dbReference type="Proteomes" id="UP000199727"/>
    </source>
</evidence>
<protein>
    <submittedName>
        <fullName evidence="2">Uncharacterized protein</fullName>
    </submittedName>
</protein>
<feature type="signal peptide" evidence="1">
    <location>
        <begin position="1"/>
        <end position="20"/>
    </location>
</feature>
<proteinExistence type="predicted"/>
<sequence length="107" mass="11316">MRASIVYFSILASLVASANALEIAPARRGVAILSRNNDVDRVDKVDVDRRSGVDKVDVDKRSAISIDFFEPTPSVISAASLESAFGTTSWAVISPAPAPTNNPANVD</sequence>
<organism evidence="2 3">
    <name type="scientific">Cryptococcus neoformans Tu259-1</name>
    <dbReference type="NCBI Taxonomy" id="1230072"/>
    <lineage>
        <taxon>Eukaryota</taxon>
        <taxon>Fungi</taxon>
        <taxon>Dikarya</taxon>
        <taxon>Basidiomycota</taxon>
        <taxon>Agaricomycotina</taxon>
        <taxon>Tremellomycetes</taxon>
        <taxon>Tremellales</taxon>
        <taxon>Cryptococcaceae</taxon>
        <taxon>Cryptococcus</taxon>
        <taxon>Cryptococcus neoformans species complex</taxon>
    </lineage>
</organism>
<gene>
    <name evidence="2" type="ORF">C361_06725</name>
</gene>
<name>A0A854Q852_CRYNE</name>
<comment type="caution">
    <text evidence="2">The sequence shown here is derived from an EMBL/GenBank/DDBJ whole genome shotgun (WGS) entry which is preliminary data.</text>
</comment>
<reference evidence="2 3" key="1">
    <citation type="submission" date="2017-06" db="EMBL/GenBank/DDBJ databases">
        <title>Global population genomics of the pathogenic fungus Cryptococcus neoformans var. grubii.</title>
        <authorList>
            <person name="Cuomo C."/>
            <person name="Litvintseva A."/>
            <person name="Chen Y."/>
            <person name="Young S."/>
            <person name="Zeng Q."/>
            <person name="Chapman S."/>
            <person name="Gujja S."/>
            <person name="Saif S."/>
            <person name="Birren B."/>
        </authorList>
    </citation>
    <scope>NUCLEOTIDE SEQUENCE [LARGE SCALE GENOMIC DNA]</scope>
    <source>
        <strain evidence="2 3">Tu259-1</strain>
    </source>
</reference>
<evidence type="ECO:0000313" key="2">
    <source>
        <dbReference type="EMBL" id="OXG10692.1"/>
    </source>
</evidence>
<accession>A0A854Q852</accession>